<dbReference type="EMBL" id="JBIACK010000004">
    <property type="protein sequence ID" value="MFE8701090.1"/>
    <property type="molecule type" value="Genomic_DNA"/>
</dbReference>
<evidence type="ECO:0000313" key="2">
    <source>
        <dbReference type="EMBL" id="MFE8701090.1"/>
    </source>
</evidence>
<comment type="caution">
    <text evidence="2">The sequence shown here is derived from an EMBL/GenBank/DDBJ whole genome shotgun (WGS) entry which is preliminary data.</text>
</comment>
<reference evidence="2 3" key="1">
    <citation type="submission" date="2024-08" db="EMBL/GenBank/DDBJ databases">
        <title>Two novel Cytobacillus novel species.</title>
        <authorList>
            <person name="Liu G."/>
        </authorList>
    </citation>
    <scope>NUCLEOTIDE SEQUENCE [LARGE SCALE GENOMIC DNA]</scope>
    <source>
        <strain evidence="2 3">FJAT-54145</strain>
    </source>
</reference>
<evidence type="ECO:0000256" key="1">
    <source>
        <dbReference type="SAM" id="Coils"/>
    </source>
</evidence>
<evidence type="ECO:0000313" key="3">
    <source>
        <dbReference type="Proteomes" id="UP001601059"/>
    </source>
</evidence>
<accession>A0ABW6KCV1</accession>
<dbReference type="RefSeq" id="WP_389360903.1">
    <property type="nucleotide sequence ID" value="NZ_JBIACK010000004.1"/>
</dbReference>
<name>A0ABW6KCV1_9BACI</name>
<protein>
    <submittedName>
        <fullName evidence="2">Uncharacterized protein</fullName>
    </submittedName>
</protein>
<keyword evidence="1" id="KW-0175">Coiled coil</keyword>
<sequence>MNQNEHQALKLELETVKRQRDELFQMLKELDDTIDFKEAFESLDDEPHPYNEVLGKAKDLLTRMEQEI</sequence>
<organism evidence="2 3">
    <name type="scientific">Cytobacillus spartinae</name>
    <dbReference type="NCBI Taxonomy" id="3299023"/>
    <lineage>
        <taxon>Bacteria</taxon>
        <taxon>Bacillati</taxon>
        <taxon>Bacillota</taxon>
        <taxon>Bacilli</taxon>
        <taxon>Bacillales</taxon>
        <taxon>Bacillaceae</taxon>
        <taxon>Cytobacillus</taxon>
    </lineage>
</organism>
<dbReference type="Proteomes" id="UP001601059">
    <property type="component" value="Unassembled WGS sequence"/>
</dbReference>
<keyword evidence="3" id="KW-1185">Reference proteome</keyword>
<gene>
    <name evidence="2" type="ORF">ACFYKX_10835</name>
</gene>
<proteinExistence type="predicted"/>
<feature type="coiled-coil region" evidence="1">
    <location>
        <begin position="6"/>
        <end position="33"/>
    </location>
</feature>